<dbReference type="GO" id="GO:0005794">
    <property type="term" value="C:Golgi apparatus"/>
    <property type="evidence" value="ECO:0007669"/>
    <property type="project" value="TreeGrafter"/>
</dbReference>
<dbReference type="EMBL" id="CVRI01000038">
    <property type="protein sequence ID" value="CRK93971.1"/>
    <property type="molecule type" value="Genomic_DNA"/>
</dbReference>
<dbReference type="Proteomes" id="UP000183832">
    <property type="component" value="Unassembled WGS sequence"/>
</dbReference>
<organism evidence="2 3">
    <name type="scientific">Clunio marinus</name>
    <dbReference type="NCBI Taxonomy" id="568069"/>
    <lineage>
        <taxon>Eukaryota</taxon>
        <taxon>Metazoa</taxon>
        <taxon>Ecdysozoa</taxon>
        <taxon>Arthropoda</taxon>
        <taxon>Hexapoda</taxon>
        <taxon>Insecta</taxon>
        <taxon>Pterygota</taxon>
        <taxon>Neoptera</taxon>
        <taxon>Endopterygota</taxon>
        <taxon>Diptera</taxon>
        <taxon>Nematocera</taxon>
        <taxon>Chironomoidea</taxon>
        <taxon>Chironomidae</taxon>
        <taxon>Clunio</taxon>
    </lineage>
</organism>
<dbReference type="PROSITE" id="PS50005">
    <property type="entry name" value="TPR"/>
    <property type="match status" value="2"/>
</dbReference>
<dbReference type="InterPro" id="IPR019734">
    <property type="entry name" value="TPR_rpt"/>
</dbReference>
<dbReference type="GO" id="GO:0030008">
    <property type="term" value="C:TRAPP complex"/>
    <property type="evidence" value="ECO:0007669"/>
    <property type="project" value="TreeGrafter"/>
</dbReference>
<evidence type="ECO:0000256" key="1">
    <source>
        <dbReference type="PROSITE-ProRule" id="PRU00339"/>
    </source>
</evidence>
<dbReference type="SMART" id="SM00028">
    <property type="entry name" value="TPR"/>
    <property type="match status" value="2"/>
</dbReference>
<keyword evidence="1" id="KW-0802">TPR repeat</keyword>
<feature type="repeat" description="TPR" evidence="1">
    <location>
        <begin position="320"/>
        <end position="353"/>
    </location>
</feature>
<dbReference type="STRING" id="568069.A0A1J1I191"/>
<dbReference type="InterPro" id="IPR011990">
    <property type="entry name" value="TPR-like_helical_dom_sf"/>
</dbReference>
<proteinExistence type="predicted"/>
<reference evidence="2 3" key="1">
    <citation type="submission" date="2015-04" db="EMBL/GenBank/DDBJ databases">
        <authorList>
            <person name="Syromyatnikov M.Y."/>
            <person name="Popov V.N."/>
        </authorList>
    </citation>
    <scope>NUCLEOTIDE SEQUENCE [LARGE SCALE GENOMIC DNA]</scope>
</reference>
<accession>A0A1J1I191</accession>
<dbReference type="Gene3D" id="1.25.40.10">
    <property type="entry name" value="Tetratricopeptide repeat domain"/>
    <property type="match status" value="1"/>
</dbReference>
<dbReference type="Pfam" id="PF13424">
    <property type="entry name" value="TPR_12"/>
    <property type="match status" value="1"/>
</dbReference>
<keyword evidence="3" id="KW-1185">Reference proteome</keyword>
<gene>
    <name evidence="2" type="ORF">CLUMA_CG007497</name>
</gene>
<evidence type="ECO:0000313" key="2">
    <source>
        <dbReference type="EMBL" id="CRK93971.1"/>
    </source>
</evidence>
<evidence type="ECO:0000313" key="3">
    <source>
        <dbReference type="Proteomes" id="UP000183832"/>
    </source>
</evidence>
<dbReference type="SUPFAM" id="SSF48452">
    <property type="entry name" value="TPR-like"/>
    <property type="match status" value="1"/>
</dbReference>
<dbReference type="PANTHER" id="PTHR21581">
    <property type="entry name" value="D-ALANYL-D-ALANINE CARBOXYPEPTIDASE"/>
    <property type="match status" value="1"/>
</dbReference>
<name>A0A1J1I191_9DIPT</name>
<dbReference type="PANTHER" id="PTHR21581:SF6">
    <property type="entry name" value="TRAFFICKING PROTEIN PARTICLE COMPLEX SUBUNIT 12"/>
    <property type="match status" value="1"/>
</dbReference>
<protein>
    <submittedName>
        <fullName evidence="2">CLUMA_CG007497, isoform A</fullName>
    </submittedName>
</protein>
<sequence>MTQEDSKNLKRYFENDPPSFFDELTEKEVDEVSIKLSSEVKDLWPYPNRDEAHPIVPRVIVESLNDPIVQAISNHFPSEIEKRKQANKESLTMDDRGIKTLINEKCYREAVALTSRLLTNYGQGTTASATMKHSTHSLQLWHTRLALLIKINELDIAKQEAEAFGQLSSPDLFYEHQSPQNFKSKYGSMASFSFRLLLAGELPLKLNKPHDALKNLLNILEVTEKIYNFFIELKKENEAEFWKDRKIRVQCLMINCAAYLKKFDLAHQLYESIRKLPNLNEKLRMTLASSWGRTFLLCGDIKSAEEKFKLCEAKANSHIVQTMIDQGLIAVAQNSYEEALQIFQKAHELEKENILILNNIAVCYLYTGRMHNAIKIYEQAINFNPKQSINEAVLLNCATLYELESNEAKKKKLDLLKLVSANRADLEVSIEACLKL</sequence>
<dbReference type="OrthoDB" id="428342at2759"/>
<dbReference type="AlphaFoldDB" id="A0A1J1I191"/>
<feature type="repeat" description="TPR" evidence="1">
    <location>
        <begin position="354"/>
        <end position="387"/>
    </location>
</feature>